<proteinExistence type="predicted"/>
<dbReference type="SUPFAM" id="SSF57667">
    <property type="entry name" value="beta-beta-alpha zinc fingers"/>
    <property type="match status" value="1"/>
</dbReference>
<feature type="region of interest" description="Disordered" evidence="7">
    <location>
        <begin position="88"/>
        <end position="114"/>
    </location>
</feature>
<keyword evidence="3 6" id="KW-0863">Zinc-finger</keyword>
<evidence type="ECO:0000313" key="9">
    <source>
        <dbReference type="EMBL" id="CAI9754759.1"/>
    </source>
</evidence>
<dbReference type="InterPro" id="IPR013087">
    <property type="entry name" value="Znf_C2H2_type"/>
</dbReference>
<dbReference type="Proteomes" id="UP000834106">
    <property type="component" value="Chromosome 1"/>
</dbReference>
<dbReference type="PROSITE" id="PS50157">
    <property type="entry name" value="ZINC_FINGER_C2H2_2"/>
    <property type="match status" value="1"/>
</dbReference>
<dbReference type="EMBL" id="OU503036">
    <property type="protein sequence ID" value="CAI9754759.1"/>
    <property type="molecule type" value="Genomic_DNA"/>
</dbReference>
<evidence type="ECO:0000259" key="8">
    <source>
        <dbReference type="PROSITE" id="PS50157"/>
    </source>
</evidence>
<dbReference type="InterPro" id="IPR044246">
    <property type="entry name" value="ZFP3-like"/>
</dbReference>
<dbReference type="PANTHER" id="PTHR47287">
    <property type="entry name" value="C2H2 AND C2HC ZINC FINGERS SUPERFAMILY PROTEIN"/>
    <property type="match status" value="1"/>
</dbReference>
<evidence type="ECO:0000256" key="4">
    <source>
        <dbReference type="ARBA" id="ARBA00022833"/>
    </source>
</evidence>
<gene>
    <name evidence="9" type="ORF">FPE_LOCUS2190</name>
</gene>
<evidence type="ECO:0000256" key="5">
    <source>
        <dbReference type="ARBA" id="ARBA00023242"/>
    </source>
</evidence>
<evidence type="ECO:0000256" key="1">
    <source>
        <dbReference type="ARBA" id="ARBA00004123"/>
    </source>
</evidence>
<keyword evidence="2" id="KW-0479">Metal-binding</keyword>
<keyword evidence="4" id="KW-0862">Zinc</keyword>
<evidence type="ECO:0000313" key="10">
    <source>
        <dbReference type="Proteomes" id="UP000834106"/>
    </source>
</evidence>
<dbReference type="GO" id="GO:0005634">
    <property type="term" value="C:nucleus"/>
    <property type="evidence" value="ECO:0007669"/>
    <property type="project" value="UniProtKB-SubCell"/>
</dbReference>
<keyword evidence="10" id="KW-1185">Reference proteome</keyword>
<sequence length="154" mass="16936">MNYEPNTSLNLSSLKDKPNLNLALDPLSSSSSTPLEPVRVFSCNFCGRKFYSSQALGGHQNAHKLERTLAKKSKELCSAVKPHAGMNQRQLSSGGAGGGRSHLPGPFVGIDQQGHAGRFNSDMNYERRNYWNDEYNQGGSVEEDHGQLDLTLRL</sequence>
<dbReference type="GO" id="GO:0008270">
    <property type="term" value="F:zinc ion binding"/>
    <property type="evidence" value="ECO:0007669"/>
    <property type="project" value="UniProtKB-KW"/>
</dbReference>
<feature type="region of interest" description="Disordered" evidence="7">
    <location>
        <begin position="134"/>
        <end position="154"/>
    </location>
</feature>
<evidence type="ECO:0000256" key="7">
    <source>
        <dbReference type="SAM" id="MobiDB-lite"/>
    </source>
</evidence>
<dbReference type="Gene3D" id="3.30.160.60">
    <property type="entry name" value="Classic Zinc Finger"/>
    <property type="match status" value="1"/>
</dbReference>
<reference evidence="9" key="1">
    <citation type="submission" date="2023-05" db="EMBL/GenBank/DDBJ databases">
        <authorList>
            <person name="Huff M."/>
        </authorList>
    </citation>
    <scope>NUCLEOTIDE SEQUENCE</scope>
</reference>
<dbReference type="GO" id="GO:0009788">
    <property type="term" value="P:negative regulation of abscisic acid-activated signaling pathway"/>
    <property type="evidence" value="ECO:0007669"/>
    <property type="project" value="InterPro"/>
</dbReference>
<protein>
    <recommendedName>
        <fullName evidence="8">C2H2-type domain-containing protein</fullName>
    </recommendedName>
</protein>
<dbReference type="AlphaFoldDB" id="A0AAD1YQP9"/>
<dbReference type="PANTHER" id="PTHR47287:SF15">
    <property type="entry name" value="ZINC FINGER PROTEIN 3-LIKE"/>
    <property type="match status" value="1"/>
</dbReference>
<evidence type="ECO:0000256" key="6">
    <source>
        <dbReference type="PROSITE-ProRule" id="PRU00042"/>
    </source>
</evidence>
<keyword evidence="5" id="KW-0539">Nucleus</keyword>
<feature type="domain" description="C2H2-type" evidence="8">
    <location>
        <begin position="41"/>
        <end position="68"/>
    </location>
</feature>
<evidence type="ECO:0000256" key="3">
    <source>
        <dbReference type="ARBA" id="ARBA00022771"/>
    </source>
</evidence>
<dbReference type="PROSITE" id="PS00028">
    <property type="entry name" value="ZINC_FINGER_C2H2_1"/>
    <property type="match status" value="1"/>
</dbReference>
<dbReference type="InterPro" id="IPR036236">
    <property type="entry name" value="Znf_C2H2_sf"/>
</dbReference>
<accession>A0AAD1YQP9</accession>
<name>A0AAD1YQP9_9LAMI</name>
<organism evidence="9 10">
    <name type="scientific">Fraxinus pennsylvanica</name>
    <dbReference type="NCBI Taxonomy" id="56036"/>
    <lineage>
        <taxon>Eukaryota</taxon>
        <taxon>Viridiplantae</taxon>
        <taxon>Streptophyta</taxon>
        <taxon>Embryophyta</taxon>
        <taxon>Tracheophyta</taxon>
        <taxon>Spermatophyta</taxon>
        <taxon>Magnoliopsida</taxon>
        <taxon>eudicotyledons</taxon>
        <taxon>Gunneridae</taxon>
        <taxon>Pentapetalae</taxon>
        <taxon>asterids</taxon>
        <taxon>lamiids</taxon>
        <taxon>Lamiales</taxon>
        <taxon>Oleaceae</taxon>
        <taxon>Oleeae</taxon>
        <taxon>Fraxinus</taxon>
    </lineage>
</organism>
<comment type="subcellular location">
    <subcellularLocation>
        <location evidence="1">Nucleus</location>
    </subcellularLocation>
</comment>
<evidence type="ECO:0000256" key="2">
    <source>
        <dbReference type="ARBA" id="ARBA00022723"/>
    </source>
</evidence>